<feature type="chain" id="PRO_5021906019" description="Secreted protein" evidence="1">
    <location>
        <begin position="21"/>
        <end position="98"/>
    </location>
</feature>
<protein>
    <recommendedName>
        <fullName evidence="4">Secreted protein</fullName>
    </recommendedName>
</protein>
<reference evidence="3" key="1">
    <citation type="submission" date="2019-07" db="EMBL/GenBank/DDBJ databases">
        <title>Chitinimonas sp. nov., isolated from Ny-Alesund, arctica soil.</title>
        <authorList>
            <person name="Xu Q."/>
            <person name="Peng F."/>
        </authorList>
    </citation>
    <scope>NUCLEOTIDE SEQUENCE [LARGE SCALE GENOMIC DNA]</scope>
    <source>
        <strain evidence="3">R3-44</strain>
    </source>
</reference>
<name>A0A516SB58_9NEIS</name>
<organism evidence="2 3">
    <name type="scientific">Chitinimonas arctica</name>
    <dbReference type="NCBI Taxonomy" id="2594795"/>
    <lineage>
        <taxon>Bacteria</taxon>
        <taxon>Pseudomonadati</taxon>
        <taxon>Pseudomonadota</taxon>
        <taxon>Betaproteobacteria</taxon>
        <taxon>Neisseriales</taxon>
        <taxon>Chitinibacteraceae</taxon>
        <taxon>Chitinimonas</taxon>
    </lineage>
</organism>
<sequence length="98" mass="10525">MKHAIAFLLIAASLAHGAHAAPTNSVQAATLSDKDRIDLLIRQNTLLTEANERLIAQQREKPASKEETFASCMQAARGQTSAMVAESIGGHCDQLLKK</sequence>
<evidence type="ECO:0000313" key="2">
    <source>
        <dbReference type="EMBL" id="QDQ25382.1"/>
    </source>
</evidence>
<evidence type="ECO:0000256" key="1">
    <source>
        <dbReference type="SAM" id="SignalP"/>
    </source>
</evidence>
<proteinExistence type="predicted"/>
<keyword evidence="1" id="KW-0732">Signal</keyword>
<dbReference type="Proteomes" id="UP000317550">
    <property type="component" value="Chromosome"/>
</dbReference>
<evidence type="ECO:0000313" key="3">
    <source>
        <dbReference type="Proteomes" id="UP000317550"/>
    </source>
</evidence>
<dbReference type="KEGG" id="cari:FNU76_02875"/>
<feature type="signal peptide" evidence="1">
    <location>
        <begin position="1"/>
        <end position="20"/>
    </location>
</feature>
<gene>
    <name evidence="2" type="ORF">FNU76_02875</name>
</gene>
<accession>A0A516SB58</accession>
<evidence type="ECO:0008006" key="4">
    <source>
        <dbReference type="Google" id="ProtNLM"/>
    </source>
</evidence>
<dbReference type="OrthoDB" id="9156319at2"/>
<dbReference type="EMBL" id="CP041730">
    <property type="protein sequence ID" value="QDQ25382.1"/>
    <property type="molecule type" value="Genomic_DNA"/>
</dbReference>
<dbReference type="RefSeq" id="WP_143856307.1">
    <property type="nucleotide sequence ID" value="NZ_CP041730.1"/>
</dbReference>
<dbReference type="AlphaFoldDB" id="A0A516SB58"/>
<keyword evidence="3" id="KW-1185">Reference proteome</keyword>